<dbReference type="PROSITE" id="PS50835">
    <property type="entry name" value="IG_LIKE"/>
    <property type="match status" value="1"/>
</dbReference>
<evidence type="ECO:0000259" key="2">
    <source>
        <dbReference type="PROSITE" id="PS50835"/>
    </source>
</evidence>
<feature type="domain" description="Fibronectin type-III" evidence="3">
    <location>
        <begin position="108"/>
        <end position="201"/>
    </location>
</feature>
<evidence type="ECO:0008006" key="6">
    <source>
        <dbReference type="Google" id="ProtNLM"/>
    </source>
</evidence>
<keyword evidence="5" id="KW-1185">Reference proteome</keyword>
<accession>A0AAV4V754</accession>
<dbReference type="InterPro" id="IPR013783">
    <property type="entry name" value="Ig-like_fold"/>
</dbReference>
<dbReference type="AlphaFoldDB" id="A0AAV4V754"/>
<evidence type="ECO:0000313" key="4">
    <source>
        <dbReference type="EMBL" id="GIY65859.1"/>
    </source>
</evidence>
<dbReference type="EMBL" id="BPLQ01012484">
    <property type="protein sequence ID" value="GIY65859.1"/>
    <property type="molecule type" value="Genomic_DNA"/>
</dbReference>
<dbReference type="InterPro" id="IPR007110">
    <property type="entry name" value="Ig-like_dom"/>
</dbReference>
<dbReference type="SUPFAM" id="SSF49265">
    <property type="entry name" value="Fibronectin type III"/>
    <property type="match status" value="1"/>
</dbReference>
<sequence length="347" mass="38294">MQDHLPEDLIIMDEQGERLQGIIGPFDEGSSLTLSCEADGGNPALRWWRDAVVTGDRYFLTEQNFSRNELFLESLHRTDLLVNLTCSVLDYNITSPIASSVVIDMNYPPEAPKNCVVSNSTYRCVRVECDKGDDGGLEMSFQVELSDTSSDELLANLTDVNPEFSICSLPAETTFLLSLYAINSNGKSETIEILASTTSFLGRRSNEDDNTPLIFISVGALFILILFGLIIYYKRRPTKAGDDEDSNKSEDEVLSADPNAFTVSIPEPGIRKEEKNIQAECKDLNCEDCIQSRPVVPTIIISDVDSPVSPVFPVFQTKAKLLVLLTAMKNLAKLSSAILSNPTLNDF</sequence>
<dbReference type="Proteomes" id="UP001054837">
    <property type="component" value="Unassembled WGS sequence"/>
</dbReference>
<feature type="transmembrane region" description="Helical" evidence="1">
    <location>
        <begin position="213"/>
        <end position="233"/>
    </location>
</feature>
<name>A0AAV4V754_9ARAC</name>
<dbReference type="Gene3D" id="2.60.40.10">
    <property type="entry name" value="Immunoglobulins"/>
    <property type="match status" value="2"/>
</dbReference>
<dbReference type="InterPro" id="IPR036116">
    <property type="entry name" value="FN3_sf"/>
</dbReference>
<dbReference type="PANTHER" id="PTHR23278">
    <property type="entry name" value="SIDESTEP PROTEIN"/>
    <property type="match status" value="1"/>
</dbReference>
<dbReference type="CDD" id="cd00063">
    <property type="entry name" value="FN3"/>
    <property type="match status" value="1"/>
</dbReference>
<dbReference type="PROSITE" id="PS50853">
    <property type="entry name" value="FN3"/>
    <property type="match status" value="1"/>
</dbReference>
<keyword evidence="1" id="KW-0812">Transmembrane</keyword>
<comment type="caution">
    <text evidence="4">The sequence shown here is derived from an EMBL/GenBank/DDBJ whole genome shotgun (WGS) entry which is preliminary data.</text>
</comment>
<evidence type="ECO:0000256" key="1">
    <source>
        <dbReference type="SAM" id="Phobius"/>
    </source>
</evidence>
<reference evidence="4 5" key="1">
    <citation type="submission" date="2021-06" db="EMBL/GenBank/DDBJ databases">
        <title>Caerostris darwini draft genome.</title>
        <authorList>
            <person name="Kono N."/>
            <person name="Arakawa K."/>
        </authorList>
    </citation>
    <scope>NUCLEOTIDE SEQUENCE [LARGE SCALE GENOMIC DNA]</scope>
</reference>
<protein>
    <recommendedName>
        <fullName evidence="6">Ig-like domain-containing protein</fullName>
    </recommendedName>
</protein>
<gene>
    <name evidence="4" type="ORF">CDAR_45261</name>
</gene>
<evidence type="ECO:0000313" key="5">
    <source>
        <dbReference type="Proteomes" id="UP001054837"/>
    </source>
</evidence>
<evidence type="ECO:0000259" key="3">
    <source>
        <dbReference type="PROSITE" id="PS50853"/>
    </source>
</evidence>
<dbReference type="InterPro" id="IPR003961">
    <property type="entry name" value="FN3_dom"/>
</dbReference>
<proteinExistence type="predicted"/>
<keyword evidence="1" id="KW-0472">Membrane</keyword>
<dbReference type="InterPro" id="IPR036179">
    <property type="entry name" value="Ig-like_dom_sf"/>
</dbReference>
<dbReference type="SUPFAM" id="SSF48726">
    <property type="entry name" value="Immunoglobulin"/>
    <property type="match status" value="1"/>
</dbReference>
<dbReference type="PANTHER" id="PTHR23278:SF19">
    <property type="entry name" value="OBSCURIN"/>
    <property type="match status" value="1"/>
</dbReference>
<feature type="domain" description="Ig-like" evidence="2">
    <location>
        <begin position="6"/>
        <end position="104"/>
    </location>
</feature>
<organism evidence="4 5">
    <name type="scientific">Caerostris darwini</name>
    <dbReference type="NCBI Taxonomy" id="1538125"/>
    <lineage>
        <taxon>Eukaryota</taxon>
        <taxon>Metazoa</taxon>
        <taxon>Ecdysozoa</taxon>
        <taxon>Arthropoda</taxon>
        <taxon>Chelicerata</taxon>
        <taxon>Arachnida</taxon>
        <taxon>Araneae</taxon>
        <taxon>Araneomorphae</taxon>
        <taxon>Entelegynae</taxon>
        <taxon>Araneoidea</taxon>
        <taxon>Araneidae</taxon>
        <taxon>Caerostris</taxon>
    </lineage>
</organism>
<keyword evidence="1" id="KW-1133">Transmembrane helix</keyword>